<dbReference type="Proteomes" id="UP000605805">
    <property type="component" value="Unassembled WGS sequence"/>
</dbReference>
<evidence type="ECO:0000313" key="3">
    <source>
        <dbReference type="Proteomes" id="UP000605805"/>
    </source>
</evidence>
<dbReference type="PANTHER" id="PTHR23088:SF27">
    <property type="entry name" value="DEAMINATED GLUTATHIONE AMIDASE"/>
    <property type="match status" value="1"/>
</dbReference>
<feature type="domain" description="CN hydrolase" evidence="1">
    <location>
        <begin position="9"/>
        <end position="246"/>
    </location>
</feature>
<keyword evidence="2" id="KW-0378">Hydrolase</keyword>
<dbReference type="Pfam" id="PF00795">
    <property type="entry name" value="CN_hydrolase"/>
    <property type="match status" value="1"/>
</dbReference>
<proteinExistence type="predicted"/>
<dbReference type="AlphaFoldDB" id="A0A832YXA9"/>
<dbReference type="InterPro" id="IPR003010">
    <property type="entry name" value="C-N_Hydrolase"/>
</dbReference>
<dbReference type="Gene3D" id="3.60.110.10">
    <property type="entry name" value="Carbon-nitrogen hydrolase"/>
    <property type="match status" value="1"/>
</dbReference>
<comment type="caution">
    <text evidence="2">The sequence shown here is derived from an EMBL/GenBank/DDBJ whole genome shotgun (WGS) entry which is preliminary data.</text>
</comment>
<dbReference type="GO" id="GO:0016787">
    <property type="term" value="F:hydrolase activity"/>
    <property type="evidence" value="ECO:0007669"/>
    <property type="project" value="UniProtKB-KW"/>
</dbReference>
<protein>
    <submittedName>
        <fullName evidence="2">Carbon-nitrogen hydrolase family protein</fullName>
    </submittedName>
</protein>
<dbReference type="PROSITE" id="PS50263">
    <property type="entry name" value="CN_HYDROLASE"/>
    <property type="match status" value="1"/>
</dbReference>
<evidence type="ECO:0000313" key="2">
    <source>
        <dbReference type="EMBL" id="HIP56868.1"/>
    </source>
</evidence>
<organism evidence="2 3">
    <name type="scientific">Ignisphaera aggregans</name>
    <dbReference type="NCBI Taxonomy" id="334771"/>
    <lineage>
        <taxon>Archaea</taxon>
        <taxon>Thermoproteota</taxon>
        <taxon>Thermoprotei</taxon>
        <taxon>Desulfurococcales</taxon>
        <taxon>Desulfurococcaceae</taxon>
        <taxon>Ignisphaera</taxon>
    </lineage>
</organism>
<name>A0A832YXA9_9CREN</name>
<evidence type="ECO:0000259" key="1">
    <source>
        <dbReference type="PROSITE" id="PS50263"/>
    </source>
</evidence>
<accession>A0A832YXA9</accession>
<gene>
    <name evidence="2" type="ORF">EYH02_02195</name>
</gene>
<dbReference type="InterPro" id="IPR036526">
    <property type="entry name" value="C-N_Hydrolase_sf"/>
</dbReference>
<dbReference type="EMBL" id="DQTV01000044">
    <property type="protein sequence ID" value="HIP56868.1"/>
    <property type="molecule type" value="Genomic_DNA"/>
</dbReference>
<dbReference type="CDD" id="cd07197">
    <property type="entry name" value="nitrilase"/>
    <property type="match status" value="1"/>
</dbReference>
<sequence>MYGLKYDEVTVAALHMKIELANKRKNLDKVRYMAKIAKDVGAKIIILPSMFNTGPVLSEKYRMRVSRRGAVETIPGPSSEYLCKISNDLGISIVAGPILERVGSKTYLTAFVIEPLRCVAAKVRKVCSHKKISSGSEPPIMDLGIRFGLFIEDDILLPELSLYNILVNIDCIIAFLRLDDEGIKHRIALFVRSMENSVISIGIGGIIARGGEILFEIPTTVVDEHGNLVEEAKGFEERVVLVKVTKQKKSGVMNLAGRKKILKEIKRLVSTLKSR</sequence>
<reference evidence="2" key="1">
    <citation type="journal article" date="2020" name="ISME J.">
        <title>Gammaproteobacteria mediating utilization of methyl-, sulfur- and petroleum organic compounds in deep ocean hydrothermal plumes.</title>
        <authorList>
            <person name="Zhou Z."/>
            <person name="Liu Y."/>
            <person name="Pan J."/>
            <person name="Cron B.R."/>
            <person name="Toner B.M."/>
            <person name="Anantharaman K."/>
            <person name="Breier J.A."/>
            <person name="Dick G.J."/>
            <person name="Li M."/>
        </authorList>
    </citation>
    <scope>NUCLEOTIDE SEQUENCE</scope>
    <source>
        <strain evidence="2">SZUA-1435</strain>
    </source>
</reference>
<dbReference type="PANTHER" id="PTHR23088">
    <property type="entry name" value="NITRILASE-RELATED"/>
    <property type="match status" value="1"/>
</dbReference>
<dbReference type="SUPFAM" id="SSF56317">
    <property type="entry name" value="Carbon-nitrogen hydrolase"/>
    <property type="match status" value="1"/>
</dbReference>